<evidence type="ECO:0000313" key="5">
    <source>
        <dbReference type="Proteomes" id="UP000235114"/>
    </source>
</evidence>
<comment type="caution">
    <text evidence="2">The sequence shown here is derived from an EMBL/GenBank/DDBJ whole genome shotgun (WGS) entry which is preliminary data.</text>
</comment>
<evidence type="ECO:0000313" key="4">
    <source>
        <dbReference type="Proteomes" id="UP000234951"/>
    </source>
</evidence>
<organism evidence="2 4">
    <name type="scientific">Bacillus canaveralius</name>
    <dbReference type="NCBI Taxonomy" id="1403243"/>
    <lineage>
        <taxon>Bacteria</taxon>
        <taxon>Bacillati</taxon>
        <taxon>Bacillota</taxon>
        <taxon>Bacilli</taxon>
        <taxon>Bacillales</taxon>
        <taxon>Bacillaceae</taxon>
        <taxon>Bacillus</taxon>
    </lineage>
</organism>
<name>A0A2N5GKA0_9BACI</name>
<dbReference type="Proteomes" id="UP000235114">
    <property type="component" value="Unassembled WGS sequence"/>
</dbReference>
<dbReference type="PANTHER" id="PTHR10151">
    <property type="entry name" value="ECTONUCLEOTIDE PYROPHOSPHATASE/PHOSPHODIESTERASE"/>
    <property type="match status" value="1"/>
</dbReference>
<evidence type="ECO:0000256" key="1">
    <source>
        <dbReference type="SAM" id="SignalP"/>
    </source>
</evidence>
<dbReference type="Gene3D" id="3.40.720.10">
    <property type="entry name" value="Alkaline Phosphatase, subunit A"/>
    <property type="match status" value="1"/>
</dbReference>
<dbReference type="Pfam" id="PF01663">
    <property type="entry name" value="Phosphodiest"/>
    <property type="match status" value="1"/>
</dbReference>
<dbReference type="EMBL" id="PGVA01000031">
    <property type="protein sequence ID" value="PLR81774.1"/>
    <property type="molecule type" value="Genomic_DNA"/>
</dbReference>
<evidence type="ECO:0000313" key="3">
    <source>
        <dbReference type="EMBL" id="PLR96720.1"/>
    </source>
</evidence>
<dbReference type="InterPro" id="IPR002591">
    <property type="entry name" value="Phosphodiest/P_Trfase"/>
</dbReference>
<dbReference type="GO" id="GO:0016787">
    <property type="term" value="F:hydrolase activity"/>
    <property type="evidence" value="ECO:0007669"/>
    <property type="project" value="UniProtKB-ARBA"/>
</dbReference>
<gene>
    <name evidence="2" type="ORF">CU635_14160</name>
    <name evidence="3" type="ORF">CVD25_11440</name>
</gene>
<dbReference type="OrthoDB" id="2381338at2"/>
<keyword evidence="5" id="KW-1185">Reference proteome</keyword>
<feature type="chain" id="PRO_5014645944" evidence="1">
    <location>
        <begin position="27"/>
        <end position="490"/>
    </location>
</feature>
<sequence>MTSPLSQKKRVILLLIDTLMGSTVQAAVKSGQAPALQFFIENGRYFPDVVSPFPTMSVNVDSTLLTGVYCNKHKVPGLVWYDQNEKRIINYGSHVRELLKLGLTQSMEDILYNLNNKHLSKQHKTIHEILKDKGIKTASINTLIYRGSQPNILKVPFLLSLLTGMKKEQITYSPELFSYGALHRFNHLKKNSFFWQKYGFNDNFSANQLKYLINEHKLPPFTIAYFPNLDQSIHKNGRKDINGIHKIDQNLQEILNQYETWNDALTENIWIILGDNGQAWIDKNRHEALIDLRKLLSSYKIVKLKKGITPQDQIVLGVNERMSYIYSLNTEKVPLSDIANILQKDNRIDVIAFKKGNTITVTSGIHNGHLHFEPEGDFVDQYGQSWSFEGNKEILDLTISNKKIEFGDYPDAFARLYASLFSHEGEYMIASAKPGYEFIGEGSPTHVGGASHGGLHKQDSVISMIIAGTESTPKYLRTLDIKDWLLSLIQ</sequence>
<protein>
    <submittedName>
        <fullName evidence="2">Phosphodiesterase</fullName>
    </submittedName>
</protein>
<keyword evidence="1" id="KW-0732">Signal</keyword>
<proteinExistence type="predicted"/>
<accession>A0A2N5GKA0</accession>
<dbReference type="Proteomes" id="UP000234951">
    <property type="component" value="Unassembled WGS sequence"/>
</dbReference>
<feature type="signal peptide" evidence="1">
    <location>
        <begin position="1"/>
        <end position="26"/>
    </location>
</feature>
<dbReference type="PANTHER" id="PTHR10151:SF120">
    <property type="entry name" value="BIS(5'-ADENOSYL)-TRIPHOSPHATASE"/>
    <property type="match status" value="1"/>
</dbReference>
<dbReference type="InterPro" id="IPR017850">
    <property type="entry name" value="Alkaline_phosphatase_core_sf"/>
</dbReference>
<reference evidence="3 5" key="2">
    <citation type="submission" date="2017-12" db="EMBL/GenBank/DDBJ databases">
        <title>Comparative Functional Genomics of Dry Heat Resistant strains isolated from the Viking Spacecraft.</title>
        <authorList>
            <person name="Seuylemezian A."/>
            <person name="Cooper K."/>
            <person name="Vaishampayan P."/>
        </authorList>
    </citation>
    <scope>NUCLEOTIDE SEQUENCE [LARGE SCALE GENOMIC DNA]</scope>
    <source>
        <strain evidence="3 5">ATCC 29669</strain>
    </source>
</reference>
<dbReference type="EMBL" id="PGVD01000029">
    <property type="protein sequence ID" value="PLR96720.1"/>
    <property type="molecule type" value="Genomic_DNA"/>
</dbReference>
<dbReference type="RefSeq" id="WP_101578024.1">
    <property type="nucleotide sequence ID" value="NZ_PGVA01000031.1"/>
</dbReference>
<dbReference type="AlphaFoldDB" id="A0A2N5GKA0"/>
<dbReference type="SUPFAM" id="SSF53649">
    <property type="entry name" value="Alkaline phosphatase-like"/>
    <property type="match status" value="1"/>
</dbReference>
<reference evidence="2 4" key="1">
    <citation type="submission" date="2017-11" db="EMBL/GenBank/DDBJ databases">
        <title>Comparitive Functional Genomics of Dry Heat Resistant strains isolated from the Viking Spacecraft.</title>
        <authorList>
            <person name="Seuylemezian A."/>
            <person name="Cooper K."/>
            <person name="Vaishampayan P."/>
        </authorList>
    </citation>
    <scope>NUCLEOTIDE SEQUENCE [LARGE SCALE GENOMIC DNA]</scope>
    <source>
        <strain evidence="2 4">M4.6</strain>
    </source>
</reference>
<evidence type="ECO:0000313" key="2">
    <source>
        <dbReference type="EMBL" id="PLR81774.1"/>
    </source>
</evidence>